<evidence type="ECO:0000256" key="5">
    <source>
        <dbReference type="ARBA" id="ARBA00023242"/>
    </source>
</evidence>
<reference evidence="8" key="1">
    <citation type="submission" date="2022-06" db="EMBL/GenBank/DDBJ databases">
        <authorList>
            <person name="Berger JAMES D."/>
            <person name="Berger JAMES D."/>
        </authorList>
    </citation>
    <scope>NUCLEOTIDE SEQUENCE [LARGE SCALE GENOMIC DNA]</scope>
</reference>
<name>A0AA85J7Y6_TRIRE</name>
<evidence type="ECO:0000256" key="1">
    <source>
        <dbReference type="ARBA" id="ARBA00004123"/>
    </source>
</evidence>
<dbReference type="InterPro" id="IPR019734">
    <property type="entry name" value="TPR_rpt"/>
</dbReference>
<comment type="similarity">
    <text evidence="2">Belongs to the NASP family.</text>
</comment>
<keyword evidence="8" id="KW-1185">Reference proteome</keyword>
<dbReference type="PANTHER" id="PTHR15081">
    <property type="entry name" value="NUCLEAR AUTOANTIGENIC SPERM PROTEIN NASP -RELATED"/>
    <property type="match status" value="1"/>
</dbReference>
<evidence type="ECO:0000313" key="9">
    <source>
        <dbReference type="WBParaSite" id="TREG1_15310.1"/>
    </source>
</evidence>
<sequence>MGLKPDELIIQGKRELVCGNIIKAVESFEKACEVLSLTLGDLHEKLATPNLLYGTALLELSRMESSVIGNALDGIPDVGDDSESDDEAVEPTALTAEEKDDLSNQVIDAMVEEQKQEDHESDDSETSDENGELSATDKTAGENSPVDTAADVEVPAEGDKSDGEETENGGTEMPTSDDGEEVSNLQIAWEVIEVAKNIFSQKNDDDSKLSVAECLEKLGEISREKEDYDQAIEDLKECLQIRLGVLGKSDRSVAECYYQLAATYAVSGDLGNAKSSFEESVNCLKKLAEDIRIKIALIKEDTKEEESLLQTHLKELETLISDIEKRCAEIEEDRLAGNVITSGPTVEPSNGDVEPADDISHLVRKKRPVAATVSENSSEVQNIQTDGHSHPDPKKPKLTDSNGVKIPAEEEI</sequence>
<proteinExistence type="inferred from homology"/>
<feature type="compositionally biased region" description="Acidic residues" evidence="6">
    <location>
        <begin position="119"/>
        <end position="131"/>
    </location>
</feature>
<dbReference type="Proteomes" id="UP000050795">
    <property type="component" value="Unassembled WGS sequence"/>
</dbReference>
<feature type="compositionally biased region" description="Basic and acidic residues" evidence="6">
    <location>
        <begin position="387"/>
        <end position="398"/>
    </location>
</feature>
<dbReference type="GO" id="GO:0005654">
    <property type="term" value="C:nucleoplasm"/>
    <property type="evidence" value="ECO:0007669"/>
    <property type="project" value="TreeGrafter"/>
</dbReference>
<dbReference type="InterPro" id="IPR051730">
    <property type="entry name" value="NASP-like"/>
</dbReference>
<comment type="subcellular location">
    <subcellularLocation>
        <location evidence="1">Nucleus</location>
    </subcellularLocation>
</comment>
<keyword evidence="4" id="KW-0802">TPR repeat</keyword>
<dbReference type="WBParaSite" id="TREG1_15310.1">
    <property type="protein sequence ID" value="TREG1_15310.1"/>
    <property type="gene ID" value="TREG1_15310"/>
</dbReference>
<feature type="domain" description="Tetratricopeptide SHNi-TPR" evidence="7">
    <location>
        <begin position="212"/>
        <end position="243"/>
    </location>
</feature>
<dbReference type="GO" id="GO:0034080">
    <property type="term" value="P:CENP-A containing chromatin assembly"/>
    <property type="evidence" value="ECO:0007669"/>
    <property type="project" value="TreeGrafter"/>
</dbReference>
<evidence type="ECO:0000259" key="7">
    <source>
        <dbReference type="Pfam" id="PF10516"/>
    </source>
</evidence>
<dbReference type="Pfam" id="PF10516">
    <property type="entry name" value="SHNi-TPR"/>
    <property type="match status" value="1"/>
</dbReference>
<evidence type="ECO:0000256" key="4">
    <source>
        <dbReference type="ARBA" id="ARBA00022803"/>
    </source>
</evidence>
<evidence type="ECO:0000256" key="6">
    <source>
        <dbReference type="SAM" id="MobiDB-lite"/>
    </source>
</evidence>
<dbReference type="SMART" id="SM00028">
    <property type="entry name" value="TPR"/>
    <property type="match status" value="2"/>
</dbReference>
<keyword evidence="3" id="KW-0677">Repeat</keyword>
<dbReference type="InterPro" id="IPR011990">
    <property type="entry name" value="TPR-like_helical_dom_sf"/>
</dbReference>
<dbReference type="Gene3D" id="1.25.40.10">
    <property type="entry name" value="Tetratricopeptide repeat domain"/>
    <property type="match status" value="1"/>
</dbReference>
<dbReference type="PANTHER" id="PTHR15081:SF1">
    <property type="entry name" value="NUCLEAR AUTOANTIGENIC SPERM PROTEIN"/>
    <property type="match status" value="1"/>
</dbReference>
<reference evidence="9" key="2">
    <citation type="submission" date="2023-11" db="UniProtKB">
        <authorList>
            <consortium name="WormBaseParasite"/>
        </authorList>
    </citation>
    <scope>IDENTIFICATION</scope>
</reference>
<accession>A0AA85J7Y6</accession>
<feature type="region of interest" description="Disordered" evidence="6">
    <location>
        <begin position="73"/>
        <end position="182"/>
    </location>
</feature>
<dbReference type="GO" id="GO:0042393">
    <property type="term" value="F:histone binding"/>
    <property type="evidence" value="ECO:0007669"/>
    <property type="project" value="TreeGrafter"/>
</dbReference>
<dbReference type="SUPFAM" id="SSF48452">
    <property type="entry name" value="TPR-like"/>
    <property type="match status" value="1"/>
</dbReference>
<protein>
    <recommendedName>
        <fullName evidence="7">Tetratricopeptide SHNi-TPR domain-containing protein</fullName>
    </recommendedName>
</protein>
<dbReference type="GO" id="GO:0006335">
    <property type="term" value="P:DNA replication-dependent chromatin assembly"/>
    <property type="evidence" value="ECO:0007669"/>
    <property type="project" value="TreeGrafter"/>
</dbReference>
<feature type="compositionally biased region" description="Acidic residues" evidence="6">
    <location>
        <begin position="78"/>
        <end position="89"/>
    </location>
</feature>
<feature type="compositionally biased region" description="Polar residues" evidence="6">
    <location>
        <begin position="373"/>
        <end position="386"/>
    </location>
</feature>
<dbReference type="AlphaFoldDB" id="A0AA85J7Y6"/>
<feature type="region of interest" description="Disordered" evidence="6">
    <location>
        <begin position="368"/>
        <end position="412"/>
    </location>
</feature>
<evidence type="ECO:0000256" key="3">
    <source>
        <dbReference type="ARBA" id="ARBA00022737"/>
    </source>
</evidence>
<dbReference type="Pfam" id="PF13181">
    <property type="entry name" value="TPR_8"/>
    <property type="match status" value="1"/>
</dbReference>
<evidence type="ECO:0000313" key="8">
    <source>
        <dbReference type="Proteomes" id="UP000050795"/>
    </source>
</evidence>
<organism evidence="8 9">
    <name type="scientific">Trichobilharzia regenti</name>
    <name type="common">Nasal bird schistosome</name>
    <dbReference type="NCBI Taxonomy" id="157069"/>
    <lineage>
        <taxon>Eukaryota</taxon>
        <taxon>Metazoa</taxon>
        <taxon>Spiralia</taxon>
        <taxon>Lophotrochozoa</taxon>
        <taxon>Platyhelminthes</taxon>
        <taxon>Trematoda</taxon>
        <taxon>Digenea</taxon>
        <taxon>Strigeidida</taxon>
        <taxon>Schistosomatoidea</taxon>
        <taxon>Schistosomatidae</taxon>
        <taxon>Trichobilharzia</taxon>
    </lineage>
</organism>
<dbReference type="InterPro" id="IPR019544">
    <property type="entry name" value="Tetratricopeptide_SHNi-TPR_dom"/>
</dbReference>
<evidence type="ECO:0000256" key="2">
    <source>
        <dbReference type="ARBA" id="ARBA00008402"/>
    </source>
</evidence>
<keyword evidence="5" id="KW-0539">Nucleus</keyword>